<gene>
    <name evidence="1" type="ORF">CN97_18825</name>
</gene>
<reference evidence="1 2" key="1">
    <citation type="submission" date="2014-03" db="EMBL/GenBank/DDBJ databases">
        <title>Genome of Haematobacter massiliensis CCUG 47968.</title>
        <authorList>
            <person name="Wang D."/>
            <person name="Wang G."/>
        </authorList>
    </citation>
    <scope>NUCLEOTIDE SEQUENCE [LARGE SCALE GENOMIC DNA]</scope>
    <source>
        <strain evidence="1 2">CCUG 47968</strain>
    </source>
</reference>
<comment type="caution">
    <text evidence="1">The sequence shown here is derived from an EMBL/GenBank/DDBJ whole genome shotgun (WGS) entry which is preliminary data.</text>
</comment>
<evidence type="ECO:0000313" key="1">
    <source>
        <dbReference type="EMBL" id="KFI28432.1"/>
    </source>
</evidence>
<organism evidence="1 2">
    <name type="scientific">Haematobacter massiliensis</name>
    <dbReference type="NCBI Taxonomy" id="195105"/>
    <lineage>
        <taxon>Bacteria</taxon>
        <taxon>Pseudomonadati</taxon>
        <taxon>Pseudomonadota</taxon>
        <taxon>Alphaproteobacteria</taxon>
        <taxon>Rhodobacterales</taxon>
        <taxon>Paracoccaceae</taxon>
        <taxon>Haematobacter</taxon>
    </lineage>
</organism>
<name>A0A086Y2D2_9RHOB</name>
<evidence type="ECO:0000313" key="2">
    <source>
        <dbReference type="Proteomes" id="UP000028826"/>
    </source>
</evidence>
<dbReference type="GeneID" id="39676255"/>
<accession>A0A086Y2D2</accession>
<dbReference type="STRING" id="195105.CN97_18825"/>
<protein>
    <submittedName>
        <fullName evidence="1">Uncharacterized protein</fullName>
    </submittedName>
</protein>
<proteinExistence type="predicted"/>
<sequence>MFIADKVSQVIHFCNMHASWRSFAARAAEGSDIVVMAMFYPAKRIRVVEILRVLRRIPKGSKTFFAEDRFPWLLRKITARHFGP</sequence>
<dbReference type="EMBL" id="JGYG01000008">
    <property type="protein sequence ID" value="KFI28432.1"/>
    <property type="molecule type" value="Genomic_DNA"/>
</dbReference>
<keyword evidence="2" id="KW-1185">Reference proteome</keyword>
<dbReference type="Proteomes" id="UP000028826">
    <property type="component" value="Unassembled WGS sequence"/>
</dbReference>
<dbReference type="RefSeq" id="WP_035711983.1">
    <property type="nucleotide sequence ID" value="NZ_CAMIFG010000032.1"/>
</dbReference>
<dbReference type="AlphaFoldDB" id="A0A086Y2D2"/>